<proteinExistence type="predicted"/>
<name>A0A2H1WKB4_SPOFR</name>
<gene>
    <name evidence="1" type="ORF">SFRICE_039834</name>
</gene>
<evidence type="ECO:0000313" key="1">
    <source>
        <dbReference type="EMBL" id="SOQ53523.1"/>
    </source>
</evidence>
<organism evidence="1">
    <name type="scientific">Spodoptera frugiperda</name>
    <name type="common">Fall armyworm</name>
    <dbReference type="NCBI Taxonomy" id="7108"/>
    <lineage>
        <taxon>Eukaryota</taxon>
        <taxon>Metazoa</taxon>
        <taxon>Ecdysozoa</taxon>
        <taxon>Arthropoda</taxon>
        <taxon>Hexapoda</taxon>
        <taxon>Insecta</taxon>
        <taxon>Pterygota</taxon>
        <taxon>Neoptera</taxon>
        <taxon>Endopterygota</taxon>
        <taxon>Lepidoptera</taxon>
        <taxon>Glossata</taxon>
        <taxon>Ditrysia</taxon>
        <taxon>Noctuoidea</taxon>
        <taxon>Noctuidae</taxon>
        <taxon>Amphipyrinae</taxon>
        <taxon>Spodoptera</taxon>
    </lineage>
</organism>
<accession>A0A2H1WKB4</accession>
<reference evidence="1" key="1">
    <citation type="submission" date="2016-07" db="EMBL/GenBank/DDBJ databases">
        <authorList>
            <person name="Bretaudeau A."/>
        </authorList>
    </citation>
    <scope>NUCLEOTIDE SEQUENCE</scope>
    <source>
        <strain evidence="1">Rice</strain>
        <tissue evidence="1">Whole body</tissue>
    </source>
</reference>
<dbReference type="EMBL" id="ODYU01009245">
    <property type="protein sequence ID" value="SOQ53523.1"/>
    <property type="molecule type" value="Genomic_DNA"/>
</dbReference>
<protein>
    <submittedName>
        <fullName evidence="1">SFRICE_039834</fullName>
    </submittedName>
</protein>
<dbReference type="AlphaFoldDB" id="A0A2H1WKB4"/>
<sequence>MSTIAIDYPETENMTAEDIEVLESAVEILSLFKDVTEEMSSEKNVTISEVILISNALKKNCLKGDG</sequence>